<dbReference type="AlphaFoldDB" id="N1JEV7"/>
<dbReference type="EMBL" id="CAUH01005444">
    <property type="protein sequence ID" value="CCU81758.1"/>
    <property type="molecule type" value="Genomic_DNA"/>
</dbReference>
<accession>N1JEV7</accession>
<protein>
    <submittedName>
        <fullName evidence="1">Uncharacterized protein</fullName>
    </submittedName>
</protein>
<evidence type="ECO:0000313" key="2">
    <source>
        <dbReference type="Proteomes" id="UP000015441"/>
    </source>
</evidence>
<dbReference type="OrthoDB" id="2795309at2759"/>
<dbReference type="HOGENOM" id="CLU_1299503_0_0_1"/>
<dbReference type="eggNOG" id="KOG1075">
    <property type="taxonomic scope" value="Eukaryota"/>
</dbReference>
<comment type="caution">
    <text evidence="1">The sequence shown here is derived from an EMBL/GenBank/DDBJ whole genome shotgun (WGS) entry which is preliminary data.</text>
</comment>
<proteinExistence type="predicted"/>
<sequence>MHNYNSFALCPKDGDSENVMEKIKSVCFFRDAPVKKAIPWTSYHIKNYCLKPVIAEALKDALATAAGLVPVAIAASRENDANPMSSSTTWIVRFPESHQSLPHNLFLFGCHTQTRILPKRQMAVQCTWCWLWHNTRTCASDPRCSLCRSSRHSKKDHANQCGATGQNICPNRCIHCHGRHPADNVSSDLRPNPSGPPMSQGRFTKCVAKYYI</sequence>
<gene>
    <name evidence="1" type="ORF">BGHDH14_bgh00952</name>
</gene>
<keyword evidence="2" id="KW-1185">Reference proteome</keyword>
<organism evidence="1 2">
    <name type="scientific">Blumeria graminis f. sp. hordei (strain DH14)</name>
    <name type="common">Barley powdery mildew</name>
    <name type="synonym">Oidium monilioides f. sp. hordei</name>
    <dbReference type="NCBI Taxonomy" id="546991"/>
    <lineage>
        <taxon>Eukaryota</taxon>
        <taxon>Fungi</taxon>
        <taxon>Dikarya</taxon>
        <taxon>Ascomycota</taxon>
        <taxon>Pezizomycotina</taxon>
        <taxon>Leotiomycetes</taxon>
        <taxon>Erysiphales</taxon>
        <taxon>Erysiphaceae</taxon>
        <taxon>Blumeria</taxon>
        <taxon>Blumeria hordei</taxon>
    </lineage>
</organism>
<evidence type="ECO:0000313" key="1">
    <source>
        <dbReference type="EMBL" id="CCU81758.1"/>
    </source>
</evidence>
<dbReference type="Proteomes" id="UP000015441">
    <property type="component" value="Unassembled WGS sequence"/>
</dbReference>
<dbReference type="InParanoid" id="N1JEV7"/>
<name>N1JEV7_BLUG1</name>
<reference evidence="1 2" key="1">
    <citation type="journal article" date="2010" name="Science">
        <title>Genome expansion and gene loss in powdery mildew fungi reveal tradeoffs in extreme parasitism.</title>
        <authorList>
            <person name="Spanu P.D."/>
            <person name="Abbott J.C."/>
            <person name="Amselem J."/>
            <person name="Burgis T.A."/>
            <person name="Soanes D.M."/>
            <person name="Stueber K."/>
            <person name="Ver Loren van Themaat E."/>
            <person name="Brown J.K.M."/>
            <person name="Butcher S.A."/>
            <person name="Gurr S.J."/>
            <person name="Lebrun M.-H."/>
            <person name="Ridout C.J."/>
            <person name="Schulze-Lefert P."/>
            <person name="Talbot N.J."/>
            <person name="Ahmadinejad N."/>
            <person name="Ametz C."/>
            <person name="Barton G.R."/>
            <person name="Benjdia M."/>
            <person name="Bidzinski P."/>
            <person name="Bindschedler L.V."/>
            <person name="Both M."/>
            <person name="Brewer M.T."/>
            <person name="Cadle-Davidson L."/>
            <person name="Cadle-Davidson M.M."/>
            <person name="Collemare J."/>
            <person name="Cramer R."/>
            <person name="Frenkel O."/>
            <person name="Godfrey D."/>
            <person name="Harriman J."/>
            <person name="Hoede C."/>
            <person name="King B.C."/>
            <person name="Klages S."/>
            <person name="Kleemann J."/>
            <person name="Knoll D."/>
            <person name="Koti P.S."/>
            <person name="Kreplak J."/>
            <person name="Lopez-Ruiz F.J."/>
            <person name="Lu X."/>
            <person name="Maekawa T."/>
            <person name="Mahanil S."/>
            <person name="Micali C."/>
            <person name="Milgroom M.G."/>
            <person name="Montana G."/>
            <person name="Noir S."/>
            <person name="O'Connell R.J."/>
            <person name="Oberhaensli S."/>
            <person name="Parlange F."/>
            <person name="Pedersen C."/>
            <person name="Quesneville H."/>
            <person name="Reinhardt R."/>
            <person name="Rott M."/>
            <person name="Sacristan S."/>
            <person name="Schmidt S.M."/>
            <person name="Schoen M."/>
            <person name="Skamnioti P."/>
            <person name="Sommer H."/>
            <person name="Stephens A."/>
            <person name="Takahara H."/>
            <person name="Thordal-Christensen H."/>
            <person name="Vigouroux M."/>
            <person name="Wessling R."/>
            <person name="Wicker T."/>
            <person name="Panstruga R."/>
        </authorList>
    </citation>
    <scope>NUCLEOTIDE SEQUENCE [LARGE SCALE GENOMIC DNA]</scope>
    <source>
        <strain evidence="1">DH14</strain>
    </source>
</reference>